<keyword evidence="3" id="KW-1185">Reference proteome</keyword>
<sequence length="442" mass="48809">MLRLKSIEICNFRAIKHGTIRLDRYLTVLVGENASGKTAILDAIGYALTPLFAGALRGRSVVEFDDFRVEGLADPAGEITRVPIITLVTETDDEEWTIDFKLDHDGRRQNISGVLSGPVRNLPKEVARNEPGGAPIVVSYMADRGMPSKRSASAAANAKRHAGATGRAGGYIGALDSRAVFEEAVEWFEAIENLELRNNREIAGSYHDPRLEAVRRAIKKLVPGLCNPRMVGLPPRLMVDAVLPERPPESLSVDQLSGGYRAMLAIVMDLARRMAELNPDLPEPLSTGGIVMIDEIDLHLHPKWQQLVVNGLRTAFPQVQFILTTHSPQILTTLDPKNIRNLKWRDGKLLQEDVPSTSGAEAGRLLAEVMGVSERPPATISRFVDLLDRYRNIVLQEKWDSPEANTLLSELREASPDDPILGALNLERRRLSAQKRRAADEA</sequence>
<protein>
    <recommendedName>
        <fullName evidence="1">AAA+ ATPase domain-containing protein</fullName>
    </recommendedName>
</protein>
<evidence type="ECO:0000313" key="2">
    <source>
        <dbReference type="EMBL" id="GBQ68625.1"/>
    </source>
</evidence>
<dbReference type="InterPro" id="IPR027417">
    <property type="entry name" value="P-loop_NTPase"/>
</dbReference>
<dbReference type="InterPro" id="IPR003593">
    <property type="entry name" value="AAA+_ATPase"/>
</dbReference>
<dbReference type="SUPFAM" id="SSF52540">
    <property type="entry name" value="P-loop containing nucleoside triphosphate hydrolases"/>
    <property type="match status" value="1"/>
</dbReference>
<feature type="domain" description="AAA+ ATPase" evidence="1">
    <location>
        <begin position="23"/>
        <end position="355"/>
    </location>
</feature>
<dbReference type="PANTHER" id="PTHR32182">
    <property type="entry name" value="DNA REPLICATION AND REPAIR PROTEIN RECF"/>
    <property type="match status" value="1"/>
</dbReference>
<name>A0ABQ0PH58_9PROT</name>
<dbReference type="RefSeq" id="WP_048883822.1">
    <property type="nucleotide sequence ID" value="NZ_BAQJ01000037.1"/>
</dbReference>
<proteinExistence type="predicted"/>
<reference evidence="2" key="1">
    <citation type="submission" date="2013-04" db="EMBL/GenBank/DDBJ databases">
        <title>The genome sequencing project of 58 acetic acid bacteria.</title>
        <authorList>
            <person name="Okamoto-Kainuma A."/>
            <person name="Ishikawa M."/>
            <person name="Umino S."/>
            <person name="Koizumi Y."/>
            <person name="Shiwa Y."/>
            <person name="Yoshikawa H."/>
            <person name="Matsutani M."/>
            <person name="Matsushita K."/>
        </authorList>
    </citation>
    <scope>NUCLEOTIDE SEQUENCE</scope>
    <source>
        <strain evidence="2">NRIC 0521</strain>
    </source>
</reference>
<dbReference type="SMART" id="SM00382">
    <property type="entry name" value="AAA"/>
    <property type="match status" value="1"/>
</dbReference>
<gene>
    <name evidence="2" type="ORF">AA0521_1285</name>
</gene>
<comment type="caution">
    <text evidence="2">The sequence shown here is derived from an EMBL/GenBank/DDBJ whole genome shotgun (WGS) entry which is preliminary data.</text>
</comment>
<accession>A0ABQ0PH58</accession>
<evidence type="ECO:0000259" key="1">
    <source>
        <dbReference type="SMART" id="SM00382"/>
    </source>
</evidence>
<dbReference type="Gene3D" id="3.40.50.300">
    <property type="entry name" value="P-loop containing nucleotide triphosphate hydrolases"/>
    <property type="match status" value="2"/>
</dbReference>
<dbReference type="InterPro" id="IPR003395">
    <property type="entry name" value="RecF/RecN/SMC_N"/>
</dbReference>
<organism evidence="2 3">
    <name type="scientific">Komagataeibacter intermedius NRIC 0521</name>
    <dbReference type="NCBI Taxonomy" id="1307934"/>
    <lineage>
        <taxon>Bacteria</taxon>
        <taxon>Pseudomonadati</taxon>
        <taxon>Pseudomonadota</taxon>
        <taxon>Alphaproteobacteria</taxon>
        <taxon>Acetobacterales</taxon>
        <taxon>Acetobacteraceae</taxon>
        <taxon>Komagataeibacter</taxon>
    </lineage>
</organism>
<dbReference type="EMBL" id="BAQJ01000037">
    <property type="protein sequence ID" value="GBQ68625.1"/>
    <property type="molecule type" value="Genomic_DNA"/>
</dbReference>
<evidence type="ECO:0000313" key="3">
    <source>
        <dbReference type="Proteomes" id="UP001061452"/>
    </source>
</evidence>
<dbReference type="PANTHER" id="PTHR32182:SF23">
    <property type="entry name" value="ATP BINDING PROTEIN"/>
    <property type="match status" value="1"/>
</dbReference>
<dbReference type="Proteomes" id="UP001061452">
    <property type="component" value="Unassembled WGS sequence"/>
</dbReference>
<dbReference type="Pfam" id="PF02463">
    <property type="entry name" value="SMC_N"/>
    <property type="match status" value="1"/>
</dbReference>